<dbReference type="RefSeq" id="WP_308220172.1">
    <property type="nucleotide sequence ID" value="NZ_BPQH01000042.1"/>
</dbReference>
<dbReference type="PROSITE" id="PS51746">
    <property type="entry name" value="PPM_2"/>
    <property type="match status" value="1"/>
</dbReference>
<feature type="region of interest" description="Disordered" evidence="1">
    <location>
        <begin position="1"/>
        <end position="29"/>
    </location>
</feature>
<feature type="compositionally biased region" description="Gly residues" evidence="1">
    <location>
        <begin position="11"/>
        <end position="21"/>
    </location>
</feature>
<organism evidence="3 4">
    <name type="scientific">Methylobacterium crusticola</name>
    <dbReference type="NCBI Taxonomy" id="1697972"/>
    <lineage>
        <taxon>Bacteria</taxon>
        <taxon>Pseudomonadati</taxon>
        <taxon>Pseudomonadota</taxon>
        <taxon>Alphaproteobacteria</taxon>
        <taxon>Hyphomicrobiales</taxon>
        <taxon>Methylobacteriaceae</taxon>
        <taxon>Methylobacterium</taxon>
    </lineage>
</organism>
<sequence length="287" mass="29796">MRKEQPMAGSGPRGGKVGPRGGEASLDLGSASHTGRVRALNEDCFLVAPESGIFAVADGMGGHAAGEVASGAVVQALATIRPAASAGDLLERMKVGIAEANDEIRKVAEARGAIVGTTVVVLLVFAPHFACLWSGDSRIYRVRAGRIAQISRDHTEIQSLVERGVLTPEEAQAWPGRNAVTRAIGVQEQPEVELDHGLLEPDDLFILCSDGLTRHVEDGEILAACGGSAARGGTLPAPAGRPPARPSAQGVCDALLALTLDRGARDNVTVVAVRYLGPSGERGTPRR</sequence>
<evidence type="ECO:0000313" key="3">
    <source>
        <dbReference type="EMBL" id="GJD53953.1"/>
    </source>
</evidence>
<protein>
    <recommendedName>
        <fullName evidence="2">PPM-type phosphatase domain-containing protein</fullName>
    </recommendedName>
</protein>
<comment type="caution">
    <text evidence="3">The sequence shown here is derived from an EMBL/GenBank/DDBJ whole genome shotgun (WGS) entry which is preliminary data.</text>
</comment>
<dbReference type="SMART" id="SM00331">
    <property type="entry name" value="PP2C_SIG"/>
    <property type="match status" value="1"/>
</dbReference>
<keyword evidence="4" id="KW-1185">Reference proteome</keyword>
<dbReference type="CDD" id="cd00143">
    <property type="entry name" value="PP2Cc"/>
    <property type="match status" value="1"/>
</dbReference>
<proteinExistence type="predicted"/>
<feature type="domain" description="PPM-type phosphatase" evidence="2">
    <location>
        <begin position="27"/>
        <end position="275"/>
    </location>
</feature>
<dbReference type="InterPro" id="IPR001932">
    <property type="entry name" value="PPM-type_phosphatase-like_dom"/>
</dbReference>
<dbReference type="InterPro" id="IPR015655">
    <property type="entry name" value="PP2C"/>
</dbReference>
<dbReference type="Gene3D" id="3.60.40.10">
    <property type="entry name" value="PPM-type phosphatase domain"/>
    <property type="match status" value="1"/>
</dbReference>
<dbReference type="Pfam" id="PF00481">
    <property type="entry name" value="PP2C"/>
    <property type="match status" value="1"/>
</dbReference>
<evidence type="ECO:0000256" key="1">
    <source>
        <dbReference type="SAM" id="MobiDB-lite"/>
    </source>
</evidence>
<accession>A0ABQ4R8A8</accession>
<dbReference type="Proteomes" id="UP001055167">
    <property type="component" value="Unassembled WGS sequence"/>
</dbReference>
<dbReference type="EMBL" id="BPQH01000042">
    <property type="protein sequence ID" value="GJD53953.1"/>
    <property type="molecule type" value="Genomic_DNA"/>
</dbReference>
<gene>
    <name evidence="3" type="ORF">OPKNFCMD_6733</name>
</gene>
<reference evidence="3" key="1">
    <citation type="journal article" date="2021" name="Front. Microbiol.">
        <title>Comprehensive Comparative Genomics and Phenotyping of Methylobacterium Species.</title>
        <authorList>
            <person name="Alessa O."/>
            <person name="Ogura Y."/>
            <person name="Fujitani Y."/>
            <person name="Takami H."/>
            <person name="Hayashi T."/>
            <person name="Sahin N."/>
            <person name="Tani A."/>
        </authorList>
    </citation>
    <scope>NUCLEOTIDE SEQUENCE</scope>
    <source>
        <strain evidence="3">KCTC 52305</strain>
    </source>
</reference>
<dbReference type="SUPFAM" id="SSF81606">
    <property type="entry name" value="PP2C-like"/>
    <property type="match status" value="1"/>
</dbReference>
<name>A0ABQ4R8A8_9HYPH</name>
<reference evidence="3" key="2">
    <citation type="submission" date="2021-08" db="EMBL/GenBank/DDBJ databases">
        <authorList>
            <person name="Tani A."/>
            <person name="Ola A."/>
            <person name="Ogura Y."/>
            <person name="Katsura K."/>
            <person name="Hayashi T."/>
        </authorList>
    </citation>
    <scope>NUCLEOTIDE SEQUENCE</scope>
    <source>
        <strain evidence="3">KCTC 52305</strain>
    </source>
</reference>
<dbReference type="PANTHER" id="PTHR47992">
    <property type="entry name" value="PROTEIN PHOSPHATASE"/>
    <property type="match status" value="1"/>
</dbReference>
<dbReference type="SMART" id="SM00332">
    <property type="entry name" value="PP2Cc"/>
    <property type="match status" value="1"/>
</dbReference>
<dbReference type="InterPro" id="IPR036457">
    <property type="entry name" value="PPM-type-like_dom_sf"/>
</dbReference>
<evidence type="ECO:0000313" key="4">
    <source>
        <dbReference type="Proteomes" id="UP001055167"/>
    </source>
</evidence>
<evidence type="ECO:0000259" key="2">
    <source>
        <dbReference type="PROSITE" id="PS51746"/>
    </source>
</evidence>